<proteinExistence type="predicted"/>
<dbReference type="AlphaFoldDB" id="A0A517PL07"/>
<dbReference type="Proteomes" id="UP000320421">
    <property type="component" value="Chromosome"/>
</dbReference>
<sequence length="134" mass="15232">MTYGVLNMAQVALILEDFGTLKVEVIRALRTFCTSSISDVTAAVAASSPLFVSPLFNRDHPEFPVQLLSFIDWLETNSLPYRAYQVLDDQHFDADQCDRYYVLTASRLKNIISTRVDSLEQQRKLGRLQEGIED</sequence>
<evidence type="ECO:0000313" key="2">
    <source>
        <dbReference type="Proteomes" id="UP000320421"/>
    </source>
</evidence>
<dbReference type="EMBL" id="CP036266">
    <property type="protein sequence ID" value="QDT20046.1"/>
    <property type="molecule type" value="Genomic_DNA"/>
</dbReference>
<keyword evidence="2" id="KW-1185">Reference proteome</keyword>
<accession>A0A517PL07</accession>
<gene>
    <name evidence="1" type="ORF">HG66A1_18310</name>
</gene>
<reference evidence="1 2" key="1">
    <citation type="submission" date="2019-02" db="EMBL/GenBank/DDBJ databases">
        <title>Deep-cultivation of Planctomycetes and their phenomic and genomic characterization uncovers novel biology.</title>
        <authorList>
            <person name="Wiegand S."/>
            <person name="Jogler M."/>
            <person name="Boedeker C."/>
            <person name="Pinto D."/>
            <person name="Vollmers J."/>
            <person name="Rivas-Marin E."/>
            <person name="Kohn T."/>
            <person name="Peeters S.H."/>
            <person name="Heuer A."/>
            <person name="Rast P."/>
            <person name="Oberbeckmann S."/>
            <person name="Bunk B."/>
            <person name="Jeske O."/>
            <person name="Meyerdierks A."/>
            <person name="Storesund J.E."/>
            <person name="Kallscheuer N."/>
            <person name="Luecker S."/>
            <person name="Lage O.M."/>
            <person name="Pohl T."/>
            <person name="Merkel B.J."/>
            <person name="Hornburger P."/>
            <person name="Mueller R.-W."/>
            <person name="Bruemmer F."/>
            <person name="Labrenz M."/>
            <person name="Spormann A.M."/>
            <person name="Op den Camp H."/>
            <person name="Overmann J."/>
            <person name="Amann R."/>
            <person name="Jetten M.S.M."/>
            <person name="Mascher T."/>
            <person name="Medema M.H."/>
            <person name="Devos D.P."/>
            <person name="Kaster A.-K."/>
            <person name="Ovreas L."/>
            <person name="Rohde M."/>
            <person name="Galperin M.Y."/>
            <person name="Jogler C."/>
        </authorList>
    </citation>
    <scope>NUCLEOTIDE SEQUENCE [LARGE SCALE GENOMIC DNA]</scope>
    <source>
        <strain evidence="1 2">HG66A1</strain>
    </source>
</reference>
<protein>
    <submittedName>
        <fullName evidence="1">Uncharacterized protein</fullName>
    </submittedName>
</protein>
<organism evidence="1 2">
    <name type="scientific">Gimesia chilikensis</name>
    <dbReference type="NCBI Taxonomy" id="2605989"/>
    <lineage>
        <taxon>Bacteria</taxon>
        <taxon>Pseudomonadati</taxon>
        <taxon>Planctomycetota</taxon>
        <taxon>Planctomycetia</taxon>
        <taxon>Planctomycetales</taxon>
        <taxon>Planctomycetaceae</taxon>
        <taxon>Gimesia</taxon>
    </lineage>
</organism>
<evidence type="ECO:0000313" key="1">
    <source>
        <dbReference type="EMBL" id="QDT20046.1"/>
    </source>
</evidence>
<name>A0A517PL07_9PLAN</name>